<dbReference type="Proteomes" id="UP000027154">
    <property type="component" value="Unassembled WGS sequence"/>
</dbReference>
<accession>A0ABD3Y4E0</accession>
<protein>
    <recommendedName>
        <fullName evidence="3">IS110 family transposase</fullName>
    </recommendedName>
</protein>
<evidence type="ECO:0000313" key="1">
    <source>
        <dbReference type="EMBL" id="KDC48905.1"/>
    </source>
</evidence>
<sequence length="59" mass="6478">MKSIIGVDLAVKVIQVCVYTNNKVQSNTEMTPEQFSAYLSTSIPSKVVFESCAGANYWS</sequence>
<dbReference type="EMBL" id="JJNZ01000081">
    <property type="protein sequence ID" value="KDC48905.1"/>
    <property type="molecule type" value="Genomic_DNA"/>
</dbReference>
<name>A0ABD3Y4E0_9GAMM</name>
<gene>
    <name evidence="1" type="ORF">DC53_18960</name>
</gene>
<evidence type="ECO:0000313" key="2">
    <source>
        <dbReference type="Proteomes" id="UP000027154"/>
    </source>
</evidence>
<comment type="caution">
    <text evidence="1">The sequence shown here is derived from an EMBL/GenBank/DDBJ whole genome shotgun (WGS) entry which is preliminary data.</text>
</comment>
<organism evidence="1 2">
    <name type="scientific">Pseudoalteromonas fuliginea</name>
    <dbReference type="NCBI Taxonomy" id="1872678"/>
    <lineage>
        <taxon>Bacteria</taxon>
        <taxon>Pseudomonadati</taxon>
        <taxon>Pseudomonadota</taxon>
        <taxon>Gammaproteobacteria</taxon>
        <taxon>Alteromonadales</taxon>
        <taxon>Pseudoalteromonadaceae</taxon>
        <taxon>Pseudoalteromonas</taxon>
    </lineage>
</organism>
<evidence type="ECO:0008006" key="3">
    <source>
        <dbReference type="Google" id="ProtNLM"/>
    </source>
</evidence>
<dbReference type="AlphaFoldDB" id="A0ABD3Y4E0"/>
<proteinExistence type="predicted"/>
<reference evidence="1 2" key="1">
    <citation type="submission" date="2014-04" db="EMBL/GenBank/DDBJ databases">
        <title>Pseudoalteromonas galatheae sp. nov., isolated from a deep-sea polychaete near Canal Concepcion, Chile.</title>
        <authorList>
            <person name="Machado H.R."/>
            <person name="Gram L."/>
            <person name="Vynne N.G."/>
        </authorList>
    </citation>
    <scope>NUCLEOTIDE SEQUENCE [LARGE SCALE GENOMIC DNA]</scope>
    <source>
        <strain evidence="1 2">KMM216</strain>
    </source>
</reference>